<reference evidence="1" key="1">
    <citation type="submission" date="2020-05" db="EMBL/GenBank/DDBJ databases">
        <authorList>
            <person name="Chiriac C."/>
            <person name="Salcher M."/>
            <person name="Ghai R."/>
            <person name="Kavagutti S V."/>
        </authorList>
    </citation>
    <scope>NUCLEOTIDE SEQUENCE</scope>
</reference>
<evidence type="ECO:0000313" key="1">
    <source>
        <dbReference type="EMBL" id="CAB4174746.1"/>
    </source>
</evidence>
<name>A0A6J5PX87_9CAUD</name>
<dbReference type="EMBL" id="LR797194">
    <property type="protein sequence ID" value="CAB4192986.1"/>
    <property type="molecule type" value="Genomic_DNA"/>
</dbReference>
<dbReference type="EMBL" id="LR797435">
    <property type="protein sequence ID" value="CAB4215769.1"/>
    <property type="molecule type" value="Genomic_DNA"/>
</dbReference>
<dbReference type="EMBL" id="LR796912">
    <property type="protein sequence ID" value="CAB4174746.1"/>
    <property type="molecule type" value="Genomic_DNA"/>
</dbReference>
<accession>A0A6J5PX87</accession>
<sequence length="57" mass="6668">MKKEKISRLLLPLLGSQKLIDQWWAEPNKTFGGKTPTEMYAIDYHVVVNYILARYAK</sequence>
<dbReference type="EMBL" id="LR798422">
    <property type="protein sequence ID" value="CAB5230553.1"/>
    <property type="molecule type" value="Genomic_DNA"/>
</dbReference>
<dbReference type="EMBL" id="LR797079">
    <property type="protein sequence ID" value="CAB4185064.1"/>
    <property type="molecule type" value="Genomic_DNA"/>
</dbReference>
<evidence type="ECO:0000313" key="4">
    <source>
        <dbReference type="EMBL" id="CAB4215769.1"/>
    </source>
</evidence>
<gene>
    <name evidence="2" type="ORF">UFOVP1123_6</name>
    <name evidence="3" type="ORF">UFOVP1239_3</name>
    <name evidence="4" type="ORF">UFOVP1484_10</name>
    <name evidence="5" type="ORF">UFOVP1577_16</name>
    <name evidence="1" type="ORF">UFOVP961_78</name>
</gene>
<evidence type="ECO:0000313" key="3">
    <source>
        <dbReference type="EMBL" id="CAB4192986.1"/>
    </source>
</evidence>
<protein>
    <submittedName>
        <fullName evidence="1">Uncharacterized protein</fullName>
    </submittedName>
</protein>
<organism evidence="1">
    <name type="scientific">uncultured Caudovirales phage</name>
    <dbReference type="NCBI Taxonomy" id="2100421"/>
    <lineage>
        <taxon>Viruses</taxon>
        <taxon>Duplodnaviria</taxon>
        <taxon>Heunggongvirae</taxon>
        <taxon>Uroviricota</taxon>
        <taxon>Caudoviricetes</taxon>
        <taxon>Peduoviridae</taxon>
        <taxon>Maltschvirus</taxon>
        <taxon>Maltschvirus maltsch</taxon>
    </lineage>
</organism>
<evidence type="ECO:0000313" key="2">
    <source>
        <dbReference type="EMBL" id="CAB4185064.1"/>
    </source>
</evidence>
<evidence type="ECO:0000313" key="5">
    <source>
        <dbReference type="EMBL" id="CAB5230553.1"/>
    </source>
</evidence>
<proteinExistence type="predicted"/>